<evidence type="ECO:0000256" key="8">
    <source>
        <dbReference type="ARBA" id="ARBA00022737"/>
    </source>
</evidence>
<dbReference type="SMART" id="SM00031">
    <property type="entry name" value="DED"/>
    <property type="match status" value="2"/>
</dbReference>
<comment type="caution">
    <text evidence="21">The sequence shown here is derived from an EMBL/GenBank/DDBJ whole genome shotgun (WGS) entry which is preliminary data.</text>
</comment>
<evidence type="ECO:0000259" key="20">
    <source>
        <dbReference type="PROSITE" id="PS50208"/>
    </source>
</evidence>
<dbReference type="InterPro" id="IPR001309">
    <property type="entry name" value="Pept_C14_p20"/>
</dbReference>
<dbReference type="InterPro" id="IPR015917">
    <property type="entry name" value="Pept_C14A"/>
</dbReference>
<feature type="domain" description="Caspase family p20" evidence="20">
    <location>
        <begin position="428"/>
        <end position="560"/>
    </location>
</feature>
<evidence type="ECO:0000256" key="6">
    <source>
        <dbReference type="ARBA" id="ARBA00022670"/>
    </source>
</evidence>
<keyword evidence="7" id="KW-0053">Apoptosis</keyword>
<feature type="domain" description="Caspase family p10" evidence="19">
    <location>
        <begin position="582"/>
        <end position="671"/>
    </location>
</feature>
<dbReference type="PRINTS" id="PR00376">
    <property type="entry name" value="IL1BCENZYME"/>
</dbReference>
<keyword evidence="8" id="KW-0677">Repeat</keyword>
<dbReference type="PROSITE" id="PS50168">
    <property type="entry name" value="DED"/>
    <property type="match status" value="2"/>
</dbReference>
<evidence type="ECO:0000313" key="21">
    <source>
        <dbReference type="EMBL" id="KAK6181621.1"/>
    </source>
</evidence>
<reference evidence="21 22" key="1">
    <citation type="submission" date="2024-01" db="EMBL/GenBank/DDBJ databases">
        <title>The genome of the rayed Mediterranean limpet Patella caerulea (Linnaeus, 1758).</title>
        <authorList>
            <person name="Anh-Thu Weber A."/>
            <person name="Halstead-Nussloch G."/>
        </authorList>
    </citation>
    <scope>NUCLEOTIDE SEQUENCE [LARGE SCALE GENOMIC DNA]</scope>
    <source>
        <strain evidence="21">AATW-2023a</strain>
        <tissue evidence="21">Whole specimen</tissue>
    </source>
</reference>
<protein>
    <recommendedName>
        <fullName evidence="15">Caspase-8</fullName>
        <ecNumber evidence="14">3.4.22.61</ecNumber>
    </recommendedName>
</protein>
<organism evidence="21 22">
    <name type="scientific">Patella caerulea</name>
    <name type="common">Rayed Mediterranean limpet</name>
    <dbReference type="NCBI Taxonomy" id="87958"/>
    <lineage>
        <taxon>Eukaryota</taxon>
        <taxon>Metazoa</taxon>
        <taxon>Spiralia</taxon>
        <taxon>Lophotrochozoa</taxon>
        <taxon>Mollusca</taxon>
        <taxon>Gastropoda</taxon>
        <taxon>Patellogastropoda</taxon>
        <taxon>Patelloidea</taxon>
        <taxon>Patellidae</taxon>
        <taxon>Patella</taxon>
    </lineage>
</organism>
<keyword evidence="5" id="KW-0597">Phosphoprotein</keyword>
<evidence type="ECO:0000256" key="16">
    <source>
        <dbReference type="RuleBase" id="RU003971"/>
    </source>
</evidence>
<evidence type="ECO:0000313" key="22">
    <source>
        <dbReference type="Proteomes" id="UP001347796"/>
    </source>
</evidence>
<dbReference type="Pfam" id="PF00656">
    <property type="entry name" value="Peptidase_C14"/>
    <property type="match status" value="1"/>
</dbReference>
<evidence type="ECO:0000259" key="19">
    <source>
        <dbReference type="PROSITE" id="PS50207"/>
    </source>
</evidence>
<dbReference type="InterPro" id="IPR002138">
    <property type="entry name" value="Pept_C14_p10"/>
</dbReference>
<evidence type="ECO:0000256" key="14">
    <source>
        <dbReference type="ARBA" id="ARBA00066479"/>
    </source>
</evidence>
<dbReference type="FunFam" id="3.40.50.1460:FF:000008">
    <property type="entry name" value="caspase-8 isoform X1"/>
    <property type="match status" value="1"/>
</dbReference>
<sequence length="671" mass="76962">MSQVNELQMDADSDLSTYRKKLLYIDSDLTSDNIKCLKFLCLDNIPLAKLERIYQGTELFEILANYNLLGPGNLYFLGQCLNVICRKDLSSYLIDSQILDLAHRRISLYRILLFDISEDMDGEDVAKSIYFYGKIPKSKMTMITTGMDLFAYFEQVKVITPQNLKYLIELLEMLGRGDLKEKVDEYRSRNPDSCNTIEETKRPLQKDEVTKMNTEESHPEKQYDSSSSPTSGDSIIPDPLLIQISYHFQGDKEKIRELGLRFGLEIEKINRIFQQHQSRPEMAVLTIFNDWLSSNSKKKSNDEIKDEFISIFNACGMTELSNKLSQVLHRSPKMEPQQNSSTGTEYSKVERQHSEHEVGMKDIQMISVENEEIHNNISVTTGEARIVEPPAPNDDNHSDTVMRDVEAIQNLSIQQPPQMDCYRMDRKPRGFCIIINNEKFDHDPMDVNSRYMKNRQGSSIDRDRLIETFQELSFIVKPYNDLTAVEMARTINHFALNEDHTNYDCFAVAILSHGTRDNVYGKDGKIIAIRDLTGPLKPLSCPSLCDKPKLFFIQACQGQDRQGGLPFERDSVPEINIDEDTPREIIPNEADFLLGMATIPGFVSYRSKTMGSWYITKLCETFNKYAKHFDILGLLTVVNNEVGQANADLEGGRYKQSPAPFYTLRKQLIFK</sequence>
<comment type="similarity">
    <text evidence="3 16">Belongs to the peptidase C14A family.</text>
</comment>
<evidence type="ECO:0000256" key="5">
    <source>
        <dbReference type="ARBA" id="ARBA00022553"/>
    </source>
</evidence>
<dbReference type="GO" id="GO:0051604">
    <property type="term" value="P:protein maturation"/>
    <property type="evidence" value="ECO:0007669"/>
    <property type="project" value="UniProtKB-ARBA"/>
</dbReference>
<dbReference type="GO" id="GO:0004197">
    <property type="term" value="F:cysteine-type endopeptidase activity"/>
    <property type="evidence" value="ECO:0007669"/>
    <property type="project" value="InterPro"/>
</dbReference>
<evidence type="ECO:0000256" key="4">
    <source>
        <dbReference type="ARBA" id="ARBA00022490"/>
    </source>
</evidence>
<keyword evidence="9" id="KW-0378">Hydrolase</keyword>
<evidence type="ECO:0000256" key="13">
    <source>
        <dbReference type="ARBA" id="ARBA00051626"/>
    </source>
</evidence>
<keyword evidence="22" id="KW-1185">Reference proteome</keyword>
<dbReference type="GO" id="GO:0006508">
    <property type="term" value="P:proteolysis"/>
    <property type="evidence" value="ECO:0007669"/>
    <property type="project" value="UniProtKB-KW"/>
</dbReference>
<dbReference type="CDD" id="cd00032">
    <property type="entry name" value="CASc"/>
    <property type="match status" value="1"/>
</dbReference>
<evidence type="ECO:0000256" key="9">
    <source>
        <dbReference type="ARBA" id="ARBA00022801"/>
    </source>
</evidence>
<gene>
    <name evidence="21" type="ORF">SNE40_009443</name>
</gene>
<dbReference type="AlphaFoldDB" id="A0AAN8JPN6"/>
<dbReference type="InterPro" id="IPR011600">
    <property type="entry name" value="Pept_C14_caspase"/>
</dbReference>
<keyword evidence="4" id="KW-0963">Cytoplasm</keyword>
<dbReference type="GO" id="GO:0042981">
    <property type="term" value="P:regulation of apoptotic process"/>
    <property type="evidence" value="ECO:0007669"/>
    <property type="project" value="InterPro"/>
</dbReference>
<dbReference type="SUPFAM" id="SSF52129">
    <property type="entry name" value="Caspase-like"/>
    <property type="match status" value="1"/>
</dbReference>
<dbReference type="PROSITE" id="PS50207">
    <property type="entry name" value="CASPASE_P10"/>
    <property type="match status" value="1"/>
</dbReference>
<dbReference type="SUPFAM" id="SSF47986">
    <property type="entry name" value="DEATH domain"/>
    <property type="match status" value="2"/>
</dbReference>
<comment type="catalytic activity">
    <reaction evidence="13">
        <text>Strict requirement for Asp at position P1 and has a preferred cleavage sequence of (Leu/Asp/Val)-Glu-Thr-Asp-|-(Gly/Ser/Ala).</text>
        <dbReference type="EC" id="3.4.22.61"/>
    </reaction>
</comment>
<feature type="compositionally biased region" description="Basic and acidic residues" evidence="17">
    <location>
        <begin position="198"/>
        <end position="223"/>
    </location>
</feature>
<dbReference type="PROSITE" id="PS01122">
    <property type="entry name" value="CASPASE_CYS"/>
    <property type="match status" value="1"/>
</dbReference>
<accession>A0AAN8JPN6</accession>
<evidence type="ECO:0000256" key="7">
    <source>
        <dbReference type="ARBA" id="ARBA00022703"/>
    </source>
</evidence>
<dbReference type="Gene3D" id="1.10.533.10">
    <property type="entry name" value="Death Domain, Fas"/>
    <property type="match status" value="2"/>
</dbReference>
<evidence type="ECO:0000256" key="2">
    <source>
        <dbReference type="ARBA" id="ARBA00004496"/>
    </source>
</evidence>
<evidence type="ECO:0000259" key="18">
    <source>
        <dbReference type="PROSITE" id="PS50168"/>
    </source>
</evidence>
<evidence type="ECO:0000256" key="15">
    <source>
        <dbReference type="ARBA" id="ARBA00068172"/>
    </source>
</evidence>
<evidence type="ECO:0000256" key="3">
    <source>
        <dbReference type="ARBA" id="ARBA00010134"/>
    </source>
</evidence>
<evidence type="ECO:0000256" key="17">
    <source>
        <dbReference type="SAM" id="MobiDB-lite"/>
    </source>
</evidence>
<dbReference type="InterPro" id="IPR029030">
    <property type="entry name" value="Caspase-like_dom_sf"/>
</dbReference>
<dbReference type="InterPro" id="IPR033139">
    <property type="entry name" value="Caspase_cys_AS"/>
</dbReference>
<dbReference type="PROSITE" id="PS01121">
    <property type="entry name" value="CASPASE_HIS"/>
    <property type="match status" value="1"/>
</dbReference>
<dbReference type="GO" id="GO:0005737">
    <property type="term" value="C:cytoplasm"/>
    <property type="evidence" value="ECO:0007669"/>
    <property type="project" value="UniProtKB-SubCell"/>
</dbReference>
<dbReference type="GO" id="GO:0032991">
    <property type="term" value="C:protein-containing complex"/>
    <property type="evidence" value="ECO:0007669"/>
    <property type="project" value="UniProtKB-ARBA"/>
</dbReference>
<dbReference type="InterPro" id="IPR011029">
    <property type="entry name" value="DEATH-like_dom_sf"/>
</dbReference>
<feature type="region of interest" description="Disordered" evidence="17">
    <location>
        <begin position="185"/>
        <end position="232"/>
    </location>
</feature>
<dbReference type="GO" id="GO:0005886">
    <property type="term" value="C:plasma membrane"/>
    <property type="evidence" value="ECO:0007669"/>
    <property type="project" value="UniProtKB-ARBA"/>
</dbReference>
<proteinExistence type="inferred from homology"/>
<dbReference type="Proteomes" id="UP001347796">
    <property type="component" value="Unassembled WGS sequence"/>
</dbReference>
<dbReference type="InterPro" id="IPR001875">
    <property type="entry name" value="DED_dom"/>
</dbReference>
<dbReference type="EC" id="3.4.22.61" evidence="14"/>
<dbReference type="PANTHER" id="PTHR48169">
    <property type="entry name" value="DED DOMAIN-CONTAINING PROTEIN"/>
    <property type="match status" value="1"/>
</dbReference>
<evidence type="ECO:0000256" key="12">
    <source>
        <dbReference type="ARBA" id="ARBA00023242"/>
    </source>
</evidence>
<evidence type="ECO:0000256" key="11">
    <source>
        <dbReference type="ARBA" id="ARBA00023145"/>
    </source>
</evidence>
<feature type="domain" description="DED" evidence="18">
    <location>
        <begin position="108"/>
        <end position="185"/>
    </location>
</feature>
<dbReference type="PANTHER" id="PTHR48169:SF7">
    <property type="entry name" value="CASPASE 10"/>
    <property type="match status" value="1"/>
</dbReference>
<comment type="subcellular location">
    <subcellularLocation>
        <location evidence="2">Cytoplasm</location>
    </subcellularLocation>
    <subcellularLocation>
        <location evidence="1">Nucleus</location>
    </subcellularLocation>
</comment>
<dbReference type="Pfam" id="PF01335">
    <property type="entry name" value="DED"/>
    <property type="match status" value="2"/>
</dbReference>
<feature type="domain" description="DED" evidence="18">
    <location>
        <begin position="17"/>
        <end position="95"/>
    </location>
</feature>
<keyword evidence="10" id="KW-0788">Thiol protease</keyword>
<evidence type="ECO:0000256" key="10">
    <source>
        <dbReference type="ARBA" id="ARBA00022807"/>
    </source>
</evidence>
<dbReference type="InterPro" id="IPR016129">
    <property type="entry name" value="Caspase_his_AS"/>
</dbReference>
<keyword evidence="11" id="KW-0865">Zymogen</keyword>
<dbReference type="GO" id="GO:0006915">
    <property type="term" value="P:apoptotic process"/>
    <property type="evidence" value="ECO:0007669"/>
    <property type="project" value="UniProtKB-KW"/>
</dbReference>
<dbReference type="PROSITE" id="PS50208">
    <property type="entry name" value="CASPASE_P20"/>
    <property type="match status" value="1"/>
</dbReference>
<dbReference type="SMART" id="SM00115">
    <property type="entry name" value="CASc"/>
    <property type="match status" value="1"/>
</dbReference>
<evidence type="ECO:0000256" key="1">
    <source>
        <dbReference type="ARBA" id="ARBA00004123"/>
    </source>
</evidence>
<dbReference type="GO" id="GO:0005634">
    <property type="term" value="C:nucleus"/>
    <property type="evidence" value="ECO:0007669"/>
    <property type="project" value="UniProtKB-SubCell"/>
</dbReference>
<keyword evidence="12" id="KW-0539">Nucleus</keyword>
<keyword evidence="6" id="KW-0645">Protease</keyword>
<name>A0AAN8JPN6_PATCE</name>
<dbReference type="Gene3D" id="3.40.50.1460">
    <property type="match status" value="1"/>
</dbReference>
<dbReference type="EMBL" id="JAZGQO010000007">
    <property type="protein sequence ID" value="KAK6181621.1"/>
    <property type="molecule type" value="Genomic_DNA"/>
</dbReference>